<sequence>MALRAFSSRLPAAHYHSGIGLTKARRTQRRLIIPSSRFFSAEAVSSPSNLVQVYISRSTDPYLNLSIEHFLLQKSHPDSVILLLYTNRPCIVIGRNQNPWVEVNLGLVNQRGILRQLRASSESGAQEEGDAVVKNDADGVKNSPKEVEVREADADADDVLLVRRRSGGGTVFHDAGNVNYSVICPPASFDRDKHAEMVVRALQGLRKGNVRVNERHDIVLDVPPTQPSNTSHDVDVTMNNMDGIRTFKISGSAYKLTRTRSLHHGTCLLSSPHLLFLSQLLRSPAAPYIKARGVESVRSPVRNVGLSNAEFEDAVVAEFLRMYEDAAQDQLEKNGQTSKIDVEILDETVVQDIPEVRAGIAELRSRDWIYTQTPQFTFSSHPTADDPRPRPDLPTDLPSSFFPTNAEHSGSADAAPVPGLRMTVRHGQITEVVAPLSKDSESHGAKTPGGENNLADSLKNLYLHHVDDWRTYVGSENESVGRWLNRLFGAGS</sequence>
<name>A0A553I385_9PEZI</name>
<gene>
    <name evidence="7" type="ORF">FHL15_004432</name>
</gene>
<feature type="region of interest" description="Disordered" evidence="5">
    <location>
        <begin position="376"/>
        <end position="417"/>
    </location>
</feature>
<feature type="domain" description="BPL/LPL catalytic" evidence="6">
    <location>
        <begin position="76"/>
        <end position="327"/>
    </location>
</feature>
<dbReference type="Gene3D" id="3.30.930.10">
    <property type="entry name" value="Bira Bifunctional Protein, Domain 2"/>
    <property type="match status" value="1"/>
</dbReference>
<evidence type="ECO:0000259" key="6">
    <source>
        <dbReference type="PROSITE" id="PS51733"/>
    </source>
</evidence>
<dbReference type="PROSITE" id="PS51733">
    <property type="entry name" value="BPL_LPL_CATALYTIC"/>
    <property type="match status" value="1"/>
</dbReference>
<comment type="caution">
    <text evidence="7">The sequence shown here is derived from an EMBL/GenBank/DDBJ whole genome shotgun (WGS) entry which is preliminary data.</text>
</comment>
<evidence type="ECO:0000256" key="2">
    <source>
        <dbReference type="ARBA" id="ARBA00005085"/>
    </source>
</evidence>
<dbReference type="SUPFAM" id="SSF55681">
    <property type="entry name" value="Class II aaRS and biotin synthetases"/>
    <property type="match status" value="2"/>
</dbReference>
<dbReference type="Proteomes" id="UP000319160">
    <property type="component" value="Unassembled WGS sequence"/>
</dbReference>
<dbReference type="InterPro" id="IPR045864">
    <property type="entry name" value="aa-tRNA-synth_II/BPL/LPL"/>
</dbReference>
<dbReference type="OrthoDB" id="201621at2759"/>
<evidence type="ECO:0000256" key="3">
    <source>
        <dbReference type="ARBA" id="ARBA00008242"/>
    </source>
</evidence>
<feature type="compositionally biased region" description="Basic and acidic residues" evidence="5">
    <location>
        <begin position="383"/>
        <end position="393"/>
    </location>
</feature>
<dbReference type="CDD" id="cd16443">
    <property type="entry name" value="LplA"/>
    <property type="match status" value="1"/>
</dbReference>
<dbReference type="InterPro" id="IPR004562">
    <property type="entry name" value="LipoylTrfase_LipoateP_Ligase"/>
</dbReference>
<comment type="function">
    <text evidence="1">Catalyzes both the ATP-dependent activation of exogenously supplied lipoate to lipoyl-AMP and the transfer of the activated lipoyl onto the lipoyl domains of lipoate-dependent enzymes.</text>
</comment>
<evidence type="ECO:0000313" key="8">
    <source>
        <dbReference type="Proteomes" id="UP000319160"/>
    </source>
</evidence>
<dbReference type="GO" id="GO:0005739">
    <property type="term" value="C:mitochondrion"/>
    <property type="evidence" value="ECO:0007669"/>
    <property type="project" value="TreeGrafter"/>
</dbReference>
<dbReference type="EMBL" id="VFLP01000020">
    <property type="protein sequence ID" value="TRX94660.1"/>
    <property type="molecule type" value="Genomic_DNA"/>
</dbReference>
<evidence type="ECO:0000256" key="5">
    <source>
        <dbReference type="SAM" id="MobiDB-lite"/>
    </source>
</evidence>
<proteinExistence type="inferred from homology"/>
<evidence type="ECO:0000256" key="1">
    <source>
        <dbReference type="ARBA" id="ARBA00003253"/>
    </source>
</evidence>
<reference evidence="8" key="1">
    <citation type="submission" date="2019-06" db="EMBL/GenBank/DDBJ databases">
        <title>Draft genome sequence of the griseofulvin-producing fungus Xylaria cubensis strain G536.</title>
        <authorList>
            <person name="Mead M.E."/>
            <person name="Raja H.A."/>
            <person name="Steenwyk J.L."/>
            <person name="Knowles S.L."/>
            <person name="Oberlies N.H."/>
            <person name="Rokas A."/>
        </authorList>
    </citation>
    <scope>NUCLEOTIDE SEQUENCE [LARGE SCALE GENOMIC DNA]</scope>
    <source>
        <strain evidence="8">G536</strain>
    </source>
</reference>
<dbReference type="AlphaFoldDB" id="A0A553I385"/>
<accession>A0A553I385</accession>
<organism evidence="7 8">
    <name type="scientific">Xylaria flabelliformis</name>
    <dbReference type="NCBI Taxonomy" id="2512241"/>
    <lineage>
        <taxon>Eukaryota</taxon>
        <taxon>Fungi</taxon>
        <taxon>Dikarya</taxon>
        <taxon>Ascomycota</taxon>
        <taxon>Pezizomycotina</taxon>
        <taxon>Sordariomycetes</taxon>
        <taxon>Xylariomycetidae</taxon>
        <taxon>Xylariales</taxon>
        <taxon>Xylariaceae</taxon>
        <taxon>Xylaria</taxon>
    </lineage>
</organism>
<dbReference type="InterPro" id="IPR004143">
    <property type="entry name" value="BPL_LPL_catalytic"/>
</dbReference>
<protein>
    <recommendedName>
        <fullName evidence="4">Putative lipoate-protein ligase A</fullName>
    </recommendedName>
</protein>
<evidence type="ECO:0000313" key="7">
    <source>
        <dbReference type="EMBL" id="TRX94660.1"/>
    </source>
</evidence>
<comment type="pathway">
    <text evidence="2">Protein modification; protein lipoylation via exogenous pathway; protein N(6)-(lipoyl)lysine from lipoate: step 2/2.</text>
</comment>
<dbReference type="GO" id="GO:0017118">
    <property type="term" value="F:lipoyltransferase activity"/>
    <property type="evidence" value="ECO:0007669"/>
    <property type="project" value="TreeGrafter"/>
</dbReference>
<dbReference type="PANTHER" id="PTHR12561:SF3">
    <property type="entry name" value="LIPOYLTRANSFERASE 1, MITOCHONDRIAL"/>
    <property type="match status" value="1"/>
</dbReference>
<dbReference type="PANTHER" id="PTHR12561">
    <property type="entry name" value="LIPOATE-PROTEIN LIGASE"/>
    <property type="match status" value="1"/>
</dbReference>
<keyword evidence="8" id="KW-1185">Reference proteome</keyword>
<evidence type="ECO:0000256" key="4">
    <source>
        <dbReference type="ARBA" id="ARBA00015925"/>
    </source>
</evidence>
<dbReference type="Pfam" id="PF21948">
    <property type="entry name" value="LplA-B_cat"/>
    <property type="match status" value="2"/>
</dbReference>
<feature type="region of interest" description="Disordered" evidence="5">
    <location>
        <begin position="124"/>
        <end position="145"/>
    </location>
</feature>
<feature type="compositionally biased region" description="Basic and acidic residues" evidence="5">
    <location>
        <begin position="131"/>
        <end position="145"/>
    </location>
</feature>
<dbReference type="UniPathway" id="UPA00537">
    <property type="reaction ID" value="UER00595"/>
</dbReference>
<comment type="similarity">
    <text evidence="3">Belongs to the LplA family.</text>
</comment>
<dbReference type="GO" id="GO:0009249">
    <property type="term" value="P:protein lipoylation"/>
    <property type="evidence" value="ECO:0007669"/>
    <property type="project" value="InterPro"/>
</dbReference>
<dbReference type="STRING" id="2512241.A0A553I385"/>